<name>A0ABT6MKD4_9NOCA</name>
<evidence type="ECO:0000313" key="1">
    <source>
        <dbReference type="EMBL" id="MDH6284680.1"/>
    </source>
</evidence>
<comment type="caution">
    <text evidence="1">The sequence shown here is derived from an EMBL/GenBank/DDBJ whole genome shotgun (WGS) entry which is preliminary data.</text>
</comment>
<dbReference type="Proteomes" id="UP001160334">
    <property type="component" value="Unassembled WGS sequence"/>
</dbReference>
<organism evidence="1 2">
    <name type="scientific">Prescottella agglutinans</name>
    <dbReference type="NCBI Taxonomy" id="1644129"/>
    <lineage>
        <taxon>Bacteria</taxon>
        <taxon>Bacillati</taxon>
        <taxon>Actinomycetota</taxon>
        <taxon>Actinomycetes</taxon>
        <taxon>Mycobacteriales</taxon>
        <taxon>Nocardiaceae</taxon>
        <taxon>Prescottella</taxon>
    </lineage>
</organism>
<keyword evidence="2" id="KW-1185">Reference proteome</keyword>
<protein>
    <submittedName>
        <fullName evidence="1">Uncharacterized protein</fullName>
    </submittedName>
</protein>
<dbReference type="EMBL" id="JARXVC010000025">
    <property type="protein sequence ID" value="MDH6284680.1"/>
    <property type="molecule type" value="Genomic_DNA"/>
</dbReference>
<reference evidence="1 2" key="1">
    <citation type="submission" date="2023-04" db="EMBL/GenBank/DDBJ databases">
        <title>Forest soil microbial communities from Buena Vista Peninsula, Colon Province, Panama.</title>
        <authorList>
            <person name="Bouskill N."/>
        </authorList>
    </citation>
    <scope>NUCLEOTIDE SEQUENCE [LARGE SCALE GENOMIC DNA]</scope>
    <source>
        <strain evidence="1 2">CFH S0262</strain>
    </source>
</reference>
<sequence>MIDNSPAPLGGIFVPKWFYDALYRLWLLGIPPH</sequence>
<gene>
    <name evidence="1" type="ORF">M2280_005941</name>
</gene>
<accession>A0ABT6MKD4</accession>
<evidence type="ECO:0000313" key="2">
    <source>
        <dbReference type="Proteomes" id="UP001160334"/>
    </source>
</evidence>
<proteinExistence type="predicted"/>